<dbReference type="Proteomes" id="UP000533080">
    <property type="component" value="Unassembled WGS sequence"/>
</dbReference>
<dbReference type="EMBL" id="JABFNT010000075">
    <property type="protein sequence ID" value="NOJ81073.1"/>
    <property type="molecule type" value="Genomic_DNA"/>
</dbReference>
<gene>
    <name evidence="1" type="ORF">HNV28_22570</name>
</gene>
<protein>
    <submittedName>
        <fullName evidence="1">Uncharacterized protein</fullName>
    </submittedName>
</protein>
<dbReference type="AlphaFoldDB" id="A0A7Y4MTY4"/>
<comment type="caution">
    <text evidence="1">The sequence shown here is derived from an EMBL/GenBank/DDBJ whole genome shotgun (WGS) entry which is preliminary data.</text>
</comment>
<proteinExistence type="predicted"/>
<evidence type="ECO:0000313" key="2">
    <source>
        <dbReference type="Proteomes" id="UP000533080"/>
    </source>
</evidence>
<name>A0A7Y4MTY4_MYXXA</name>
<dbReference type="RefSeq" id="WP_171443167.1">
    <property type="nucleotide sequence ID" value="NZ_JABFNT010000075.1"/>
</dbReference>
<organism evidence="1 2">
    <name type="scientific">Myxococcus xanthus</name>
    <dbReference type="NCBI Taxonomy" id="34"/>
    <lineage>
        <taxon>Bacteria</taxon>
        <taxon>Pseudomonadati</taxon>
        <taxon>Myxococcota</taxon>
        <taxon>Myxococcia</taxon>
        <taxon>Myxococcales</taxon>
        <taxon>Cystobacterineae</taxon>
        <taxon>Myxococcaceae</taxon>
        <taxon>Myxococcus</taxon>
    </lineage>
</organism>
<sequence length="253" mass="28626">MMTARDSVWHAGRLVQWGLRPLARPAQEAEYRELVEHYFDDSAFRTTVRELADGLGLHVLDVSEHGVVLAPMDDSIFALKPADFRPGSSKVDDRLLDGLAQIAIAATVFPRARDLDEDPDIVRSPVTVDEVETQLRQLCERLSEEARSAPDPNADDERRGLIEAWRVYMQRLDTMETRDSRKAMRATRRLIEYALERLREFGCFTQVRQGSETAWQPTRRYQVMVQQLAGTALFQLVRDALDAPTSPSGGDGV</sequence>
<accession>A0A7Y4MTY4</accession>
<evidence type="ECO:0000313" key="1">
    <source>
        <dbReference type="EMBL" id="NOJ81073.1"/>
    </source>
</evidence>
<reference evidence="1 2" key="1">
    <citation type="submission" date="2020-05" db="EMBL/GenBank/DDBJ databases">
        <authorList>
            <person name="Whitworth D."/>
        </authorList>
    </citation>
    <scope>NUCLEOTIDE SEQUENCE [LARGE SCALE GENOMIC DNA]</scope>
    <source>
        <strain evidence="1 2">AM005</strain>
    </source>
</reference>